<dbReference type="Proteomes" id="UP000248783">
    <property type="component" value="Unassembled WGS sequence"/>
</dbReference>
<accession>A0A2W5WZP4</accession>
<name>A0A2W5WZP4_9MICO</name>
<comment type="caution">
    <text evidence="2">The sequence shown here is derived from an EMBL/GenBank/DDBJ whole genome shotgun (WGS) entry which is preliminary data.</text>
</comment>
<dbReference type="EMBL" id="QKWH01000003">
    <property type="protein sequence ID" value="PZR53886.1"/>
    <property type="molecule type" value="Genomic_DNA"/>
</dbReference>
<dbReference type="Gene3D" id="3.60.21.10">
    <property type="match status" value="1"/>
</dbReference>
<dbReference type="AlphaFoldDB" id="A0A2W5WZP4"/>
<sequence length="298" mass="30598">MTPLIRDVALRAEVDVILNAGDTTMNGTAVERVCVDSFATVRPDGVPMVVADGNHDSMLVSDAERARGQTVLDGSVVEVAGVRILGDRDPHETRVGVGTTAIADEDTADVGRRLTEVACEAGDVDLLLVHTPEMGNAPLHSGCVPFQVSGHTHTRYEPFPLGRGIRYVSGSTAGAASGQPTVGPLRGTAEMTLLRFDPAERRFTQWKLLEVRPDGSAAVSAWRDVPRPAVVRAAQDTEGADGTGADGEEEPNGAGAPDGDGVPDGAGLPEGEQVPDGGGAGEDADGGAVGGEEPPASP</sequence>
<keyword evidence="3" id="KW-1185">Reference proteome</keyword>
<evidence type="ECO:0008006" key="4">
    <source>
        <dbReference type="Google" id="ProtNLM"/>
    </source>
</evidence>
<gene>
    <name evidence="2" type="ORF">DNL40_05725</name>
</gene>
<reference evidence="2 3" key="1">
    <citation type="submission" date="2018-06" db="EMBL/GenBank/DDBJ databases">
        <title>Whole genome sequencing of a novel hydrocarbon degrading bacterial strain, PW21 isolated from oil contaminated produced water sample.</title>
        <authorList>
            <person name="Nagkirti P."/>
            <person name="Shaikh A."/>
            <person name="Gowdaman V."/>
            <person name="Engineer A.E."/>
            <person name="Dagar S."/>
            <person name="Dhakephalkar P.K."/>
        </authorList>
    </citation>
    <scope>NUCLEOTIDE SEQUENCE [LARGE SCALE GENOMIC DNA]</scope>
    <source>
        <strain evidence="2 3">PW21</strain>
    </source>
</reference>
<proteinExistence type="predicted"/>
<dbReference type="SUPFAM" id="SSF56300">
    <property type="entry name" value="Metallo-dependent phosphatases"/>
    <property type="match status" value="1"/>
</dbReference>
<evidence type="ECO:0000313" key="3">
    <source>
        <dbReference type="Proteomes" id="UP000248783"/>
    </source>
</evidence>
<evidence type="ECO:0000256" key="1">
    <source>
        <dbReference type="SAM" id="MobiDB-lite"/>
    </source>
</evidence>
<evidence type="ECO:0000313" key="2">
    <source>
        <dbReference type="EMBL" id="PZR53886.1"/>
    </source>
</evidence>
<dbReference type="InterPro" id="IPR029052">
    <property type="entry name" value="Metallo-depent_PP-like"/>
</dbReference>
<organism evidence="2 3">
    <name type="scientific">Xylanimonas oleitrophica</name>
    <dbReference type="NCBI Taxonomy" id="2607479"/>
    <lineage>
        <taxon>Bacteria</taxon>
        <taxon>Bacillati</taxon>
        <taxon>Actinomycetota</taxon>
        <taxon>Actinomycetes</taxon>
        <taxon>Micrococcales</taxon>
        <taxon>Promicromonosporaceae</taxon>
        <taxon>Xylanimonas</taxon>
    </lineage>
</organism>
<feature type="region of interest" description="Disordered" evidence="1">
    <location>
        <begin position="233"/>
        <end position="298"/>
    </location>
</feature>
<protein>
    <recommendedName>
        <fullName evidence="4">Metallophosphoesterase</fullName>
    </recommendedName>
</protein>